<evidence type="ECO:0000313" key="2">
    <source>
        <dbReference type="EMBL" id="SDU89758.1"/>
    </source>
</evidence>
<protein>
    <recommendedName>
        <fullName evidence="4">Alkaline shock response membrane anchor protein AmaP</fullName>
    </recommendedName>
</protein>
<keyword evidence="3" id="KW-1185">Reference proteome</keyword>
<keyword evidence="1" id="KW-1133">Transmembrane helix</keyword>
<gene>
    <name evidence="2" type="ORF">SAMN04488544_1626</name>
</gene>
<dbReference type="AlphaFoldDB" id="A0A1H2M9Y4"/>
<evidence type="ECO:0008006" key="4">
    <source>
        <dbReference type="Google" id="ProtNLM"/>
    </source>
</evidence>
<evidence type="ECO:0000313" key="3">
    <source>
        <dbReference type="Proteomes" id="UP000198825"/>
    </source>
</evidence>
<dbReference type="RefSeq" id="WP_091073993.1">
    <property type="nucleotide sequence ID" value="NZ_LT629799.1"/>
</dbReference>
<keyword evidence="1" id="KW-0812">Transmembrane</keyword>
<feature type="transmembrane region" description="Helical" evidence="1">
    <location>
        <begin position="12"/>
        <end position="36"/>
    </location>
</feature>
<keyword evidence="1" id="KW-0472">Membrane</keyword>
<dbReference type="OrthoDB" id="4878398at2"/>
<dbReference type="STRING" id="546874.SAMN04488544_1626"/>
<feature type="transmembrane region" description="Helical" evidence="1">
    <location>
        <begin position="69"/>
        <end position="90"/>
    </location>
</feature>
<accession>A0A1H2M9Y4</accession>
<evidence type="ECO:0000256" key="1">
    <source>
        <dbReference type="SAM" id="Phobius"/>
    </source>
</evidence>
<dbReference type="EMBL" id="LT629799">
    <property type="protein sequence ID" value="SDU89758.1"/>
    <property type="molecule type" value="Genomic_DNA"/>
</dbReference>
<organism evidence="2 3">
    <name type="scientific">Microlunatus sagamiharensis</name>
    <dbReference type="NCBI Taxonomy" id="546874"/>
    <lineage>
        <taxon>Bacteria</taxon>
        <taxon>Bacillati</taxon>
        <taxon>Actinomycetota</taxon>
        <taxon>Actinomycetes</taxon>
        <taxon>Propionibacteriales</taxon>
        <taxon>Propionibacteriaceae</taxon>
        <taxon>Microlunatus</taxon>
    </lineage>
</organism>
<reference evidence="3" key="1">
    <citation type="submission" date="2016-10" db="EMBL/GenBank/DDBJ databases">
        <authorList>
            <person name="Varghese N."/>
            <person name="Submissions S."/>
        </authorList>
    </citation>
    <scope>NUCLEOTIDE SEQUENCE [LARGE SCALE GENOMIC DNA]</scope>
    <source>
        <strain evidence="3">DSM 21743</strain>
    </source>
</reference>
<proteinExistence type="predicted"/>
<name>A0A1H2M9Y4_9ACTN</name>
<sequence length="205" mass="21380">MRHHAGRLNRAWLFVVGLVLLLVGAAGVVVATGQLAPIGRSAGLDLSRPAPDSKITGQATASAFSSTGVVVLVVVVGVVLALLGLAWLVAQVPRARQAHPLRLEDDPQRGLTRLAPGVLTEAVEAQIEALAGVQSASAVLRGDARQPDLTVKVTAGERTDVRRLLDAIEAGPVRDLGVALDTQVRRLGVQVEVGTARRRSGEITV</sequence>
<dbReference type="Proteomes" id="UP000198825">
    <property type="component" value="Chromosome I"/>
</dbReference>